<keyword evidence="2" id="KW-0175">Coiled coil</keyword>
<evidence type="ECO:0000256" key="1">
    <source>
        <dbReference type="HAMAP-Rule" id="MF_00715"/>
    </source>
</evidence>
<dbReference type="Gene3D" id="1.20.5.300">
    <property type="match status" value="1"/>
</dbReference>
<dbReference type="EMBL" id="SLXI01000007">
    <property type="protein sequence ID" value="TCP11499.1"/>
    <property type="molecule type" value="Genomic_DNA"/>
</dbReference>
<comment type="similarity">
    <text evidence="1">Belongs to the SlyX family.</text>
</comment>
<dbReference type="RefSeq" id="WP_132024796.1">
    <property type="nucleotide sequence ID" value="NZ_CP016605.1"/>
</dbReference>
<dbReference type="OrthoDB" id="5771733at2"/>
<proteinExistence type="inferred from homology"/>
<sequence>MQNTQDLEQRIAELEMKISFQEQTIDELNQSVIAQQFIVDKLQTQLHYLAKKMKDLQPSNIANQSEETPPPHY</sequence>
<evidence type="ECO:0000256" key="2">
    <source>
        <dbReference type="SAM" id="Coils"/>
    </source>
</evidence>
<reference evidence="3 4" key="1">
    <citation type="submission" date="2019-03" db="EMBL/GenBank/DDBJ databases">
        <title>Genomic Encyclopedia of Type Strains, Phase IV (KMG-IV): sequencing the most valuable type-strain genomes for metagenomic binning, comparative biology and taxonomic classification.</title>
        <authorList>
            <person name="Goeker M."/>
        </authorList>
    </citation>
    <scope>NUCLEOTIDE SEQUENCE [LARGE SCALE GENOMIC DNA]</scope>
    <source>
        <strain evidence="3 4">DSM 28231</strain>
    </source>
</reference>
<evidence type="ECO:0000313" key="4">
    <source>
        <dbReference type="Proteomes" id="UP000294841"/>
    </source>
</evidence>
<dbReference type="AlphaFoldDB" id="A0A4R2MRM1"/>
<protein>
    <recommendedName>
        <fullName evidence="1">Protein SlyX homolog</fullName>
    </recommendedName>
</protein>
<dbReference type="InterPro" id="IPR007236">
    <property type="entry name" value="SlyX"/>
</dbReference>
<dbReference type="Proteomes" id="UP000294841">
    <property type="component" value="Unassembled WGS sequence"/>
</dbReference>
<dbReference type="PANTHER" id="PTHR36508:SF1">
    <property type="entry name" value="PROTEIN SLYX"/>
    <property type="match status" value="1"/>
</dbReference>
<evidence type="ECO:0000313" key="3">
    <source>
        <dbReference type="EMBL" id="TCP11499.1"/>
    </source>
</evidence>
<dbReference type="HAMAP" id="MF_00715">
    <property type="entry name" value="SlyX"/>
    <property type="match status" value="1"/>
</dbReference>
<comment type="caution">
    <text evidence="3">The sequence shown here is derived from an EMBL/GenBank/DDBJ whole genome shotgun (WGS) entry which is preliminary data.</text>
</comment>
<dbReference type="NCBIfam" id="NF002556">
    <property type="entry name" value="PRK02119.1"/>
    <property type="match status" value="1"/>
</dbReference>
<gene>
    <name evidence="1" type="primary">slyX</name>
    <name evidence="3" type="ORF">EV697_10750</name>
</gene>
<dbReference type="PANTHER" id="PTHR36508">
    <property type="entry name" value="PROTEIN SLYX"/>
    <property type="match status" value="1"/>
</dbReference>
<feature type="coiled-coil region" evidence="2">
    <location>
        <begin position="4"/>
        <end position="31"/>
    </location>
</feature>
<organism evidence="3 4">
    <name type="scientific">Bisgaardia hudsonensis</name>
    <dbReference type="NCBI Taxonomy" id="109472"/>
    <lineage>
        <taxon>Bacteria</taxon>
        <taxon>Pseudomonadati</taxon>
        <taxon>Pseudomonadota</taxon>
        <taxon>Gammaproteobacteria</taxon>
        <taxon>Pasteurellales</taxon>
        <taxon>Pasteurellaceae</taxon>
        <taxon>Bisgaardia</taxon>
    </lineage>
</organism>
<keyword evidence="4" id="KW-1185">Reference proteome</keyword>
<dbReference type="Pfam" id="PF04102">
    <property type="entry name" value="SlyX"/>
    <property type="match status" value="1"/>
</dbReference>
<accession>A0A4R2MRM1</accession>
<name>A0A4R2MRM1_9PAST</name>